<keyword evidence="1" id="KW-0732">Signal</keyword>
<accession>A0A3S5CLE9</accession>
<organism evidence="3 4">
    <name type="scientific">Protopolystoma xenopodis</name>
    <dbReference type="NCBI Taxonomy" id="117903"/>
    <lineage>
        <taxon>Eukaryota</taxon>
        <taxon>Metazoa</taxon>
        <taxon>Spiralia</taxon>
        <taxon>Lophotrochozoa</taxon>
        <taxon>Platyhelminthes</taxon>
        <taxon>Monogenea</taxon>
        <taxon>Polyopisthocotylea</taxon>
        <taxon>Polystomatidea</taxon>
        <taxon>Polystomatidae</taxon>
        <taxon>Protopolystoma</taxon>
    </lineage>
</organism>
<dbReference type="Gene3D" id="3.40.190.10">
    <property type="entry name" value="Periplasmic binding protein-like II"/>
    <property type="match status" value="3"/>
</dbReference>
<dbReference type="SUPFAM" id="SSF53850">
    <property type="entry name" value="Periplasmic binding protein-like II"/>
    <property type="match status" value="2"/>
</dbReference>
<dbReference type="InterPro" id="IPR001638">
    <property type="entry name" value="Solute-binding_3/MltF_N"/>
</dbReference>
<reference evidence="3" key="1">
    <citation type="submission" date="2018-11" db="EMBL/GenBank/DDBJ databases">
        <authorList>
            <consortium name="Pathogen Informatics"/>
        </authorList>
    </citation>
    <scope>NUCLEOTIDE SEQUENCE</scope>
</reference>
<proteinExistence type="predicted"/>
<dbReference type="InterPro" id="IPR018313">
    <property type="entry name" value="SBP_3_CS"/>
</dbReference>
<gene>
    <name evidence="3" type="ORF">PXEA_LOCUS11555</name>
</gene>
<evidence type="ECO:0000313" key="4">
    <source>
        <dbReference type="Proteomes" id="UP000784294"/>
    </source>
</evidence>
<evidence type="ECO:0000256" key="1">
    <source>
        <dbReference type="ARBA" id="ARBA00022729"/>
    </source>
</evidence>
<dbReference type="EMBL" id="CAAALY010035693">
    <property type="protein sequence ID" value="VEL18115.1"/>
    <property type="molecule type" value="Genomic_DNA"/>
</dbReference>
<protein>
    <recommendedName>
        <fullName evidence="2">Solute-binding protein family 3/N-terminal domain-containing protein</fullName>
    </recommendedName>
</protein>
<dbReference type="PANTHER" id="PTHR41317:SF1">
    <property type="entry name" value="PD-(D_E)XK NUCLEASE FAMILY TRANSPOSASE"/>
    <property type="match status" value="1"/>
</dbReference>
<dbReference type="PANTHER" id="PTHR41317">
    <property type="entry name" value="PD-(D_E)XK NUCLEASE FAMILY TRANSPOSASE"/>
    <property type="match status" value="1"/>
</dbReference>
<dbReference type="Pfam" id="PF12784">
    <property type="entry name" value="PDDEXK_2"/>
    <property type="match status" value="1"/>
</dbReference>
<dbReference type="AlphaFoldDB" id="A0A3S5CLE9"/>
<feature type="domain" description="Solute-binding protein family 3/N-terminal" evidence="2">
    <location>
        <begin position="325"/>
        <end position="448"/>
    </location>
</feature>
<dbReference type="OrthoDB" id="6427855at2759"/>
<dbReference type="InterPro" id="IPR010106">
    <property type="entry name" value="RpnA"/>
</dbReference>
<name>A0A3S5CLE9_9PLAT</name>
<dbReference type="PROSITE" id="PS01039">
    <property type="entry name" value="SBP_BACTERIAL_3"/>
    <property type="match status" value="1"/>
</dbReference>
<sequence>MDLVKKVGYGQCYSFKYSPRPGTPAAVKDQVPEHIKSERLAILQQELSRQQLLFNNSCIGKTMPVLFDRDGKLDGQLIGKTCYMQSGKDQIIDVSFLKTIQDPAIAAYRQSIVDVLCKDQNGIQVIVEMQVSEHKGFEKRAQYYAAKAYSQQILKEDKNHKKLAIYAKLKGVIFLAIADFIMFPDKKHWKSTHRMLDSKTYEHDLKDFYFIFAELKKFHKTLYQLENIEEKWMYFFKHAHHSTLAEMEHLIGHDIIMKRAFQAIDQASWTEAELNTYDHITKTQLDNLAVEQFKIEQAEKAAEARGKARGEARVGCDAKSKDQMLIVGTSADNPPYEFIQNGQVVGFDIDLINAIGEKLGKKVIIKNYDFNVEELKSKVVDAVMLDELQAKRFIENNPGLASLSLKDMSSEFAIAMPKNSNLVDSVNKAITELTKDDTISSIAQKWLQQ</sequence>
<dbReference type="Pfam" id="PF00497">
    <property type="entry name" value="SBP_bac_3"/>
    <property type="match status" value="1"/>
</dbReference>
<comment type="caution">
    <text evidence="3">The sequence shown here is derived from an EMBL/GenBank/DDBJ whole genome shotgun (WGS) entry which is preliminary data.</text>
</comment>
<evidence type="ECO:0000313" key="3">
    <source>
        <dbReference type="EMBL" id="VEL18115.1"/>
    </source>
</evidence>
<dbReference type="NCBIfam" id="TIGR01784">
    <property type="entry name" value="T_den_put_tspse"/>
    <property type="match status" value="1"/>
</dbReference>
<dbReference type="Gene3D" id="3.30.750.200">
    <property type="match status" value="1"/>
</dbReference>
<dbReference type="Proteomes" id="UP000784294">
    <property type="component" value="Unassembled WGS sequence"/>
</dbReference>
<keyword evidence="4" id="KW-1185">Reference proteome</keyword>
<evidence type="ECO:0000259" key="2">
    <source>
        <dbReference type="Pfam" id="PF00497"/>
    </source>
</evidence>